<sequence length="79" mass="8529">MSNPSSDRLHPAAAFDTLIARVRFRWPDATGEGVAAALQSRDPLLPELYAHARPELEALAVGNPTLRALLDELSHGGTR</sequence>
<evidence type="ECO:0000313" key="2">
    <source>
        <dbReference type="Proteomes" id="UP001139648"/>
    </source>
</evidence>
<reference evidence="1" key="1">
    <citation type="submission" date="2022-06" db="EMBL/GenBank/DDBJ databases">
        <title>Sequencing the genomes of 1000 actinobacteria strains.</title>
        <authorList>
            <person name="Klenk H.-P."/>
        </authorList>
    </citation>
    <scope>NUCLEOTIDE SEQUENCE</scope>
    <source>
        <strain evidence="1">DSM 46694</strain>
    </source>
</reference>
<dbReference type="RefSeq" id="WP_253747172.1">
    <property type="nucleotide sequence ID" value="NZ_BAABKA010000035.1"/>
</dbReference>
<proteinExistence type="predicted"/>
<dbReference type="EMBL" id="JAMZEB010000002">
    <property type="protein sequence ID" value="MCP2359753.1"/>
    <property type="molecule type" value="Genomic_DNA"/>
</dbReference>
<accession>A0A9X2K460</accession>
<dbReference type="AlphaFoldDB" id="A0A9X2K460"/>
<evidence type="ECO:0000313" key="1">
    <source>
        <dbReference type="EMBL" id="MCP2359753.1"/>
    </source>
</evidence>
<comment type="caution">
    <text evidence="1">The sequence shown here is derived from an EMBL/GenBank/DDBJ whole genome shotgun (WGS) entry which is preliminary data.</text>
</comment>
<name>A0A9X2K460_9ACTN</name>
<protein>
    <submittedName>
        <fullName evidence="1">Uncharacterized protein</fullName>
    </submittedName>
</protein>
<keyword evidence="2" id="KW-1185">Reference proteome</keyword>
<organism evidence="1 2">
    <name type="scientific">Nonomuraea thailandensis</name>
    <dbReference type="NCBI Taxonomy" id="1188745"/>
    <lineage>
        <taxon>Bacteria</taxon>
        <taxon>Bacillati</taxon>
        <taxon>Actinomycetota</taxon>
        <taxon>Actinomycetes</taxon>
        <taxon>Streptosporangiales</taxon>
        <taxon>Streptosporangiaceae</taxon>
        <taxon>Nonomuraea</taxon>
    </lineage>
</organism>
<dbReference type="Proteomes" id="UP001139648">
    <property type="component" value="Unassembled WGS sequence"/>
</dbReference>
<gene>
    <name evidence="1" type="ORF">HD597_006773</name>
</gene>